<feature type="transmembrane region" description="Helical" evidence="1">
    <location>
        <begin position="69"/>
        <end position="91"/>
    </location>
</feature>
<reference evidence="2 3" key="1">
    <citation type="submission" date="2015-02" db="EMBL/GenBank/DDBJ databases">
        <title>Single-cell genomics of uncultivated deep-branching MTB reveals a conserved set of magnetosome genes.</title>
        <authorList>
            <person name="Kolinko S."/>
            <person name="Richter M."/>
            <person name="Glockner F.O."/>
            <person name="Brachmann A."/>
            <person name="Schuler D."/>
        </authorList>
    </citation>
    <scope>NUCLEOTIDE SEQUENCE [LARGE SCALE GENOMIC DNA]</scope>
    <source>
        <strain evidence="2">TM-1</strain>
    </source>
</reference>
<keyword evidence="1" id="KW-1133">Transmembrane helix</keyword>
<keyword evidence="1" id="KW-0472">Membrane</keyword>
<feature type="transmembrane region" description="Helical" evidence="1">
    <location>
        <begin position="184"/>
        <end position="210"/>
    </location>
</feature>
<evidence type="ECO:0000256" key="1">
    <source>
        <dbReference type="SAM" id="Phobius"/>
    </source>
</evidence>
<feature type="transmembrane region" description="Helical" evidence="1">
    <location>
        <begin position="111"/>
        <end position="132"/>
    </location>
</feature>
<evidence type="ECO:0000313" key="3">
    <source>
        <dbReference type="Proteomes" id="UP000033423"/>
    </source>
</evidence>
<proteinExistence type="predicted"/>
<gene>
    <name evidence="2" type="ORF">MBAV_005856</name>
</gene>
<feature type="transmembrane region" description="Helical" evidence="1">
    <location>
        <begin position="153"/>
        <end position="172"/>
    </location>
</feature>
<feature type="transmembrane region" description="Helical" evidence="1">
    <location>
        <begin position="15"/>
        <end position="37"/>
    </location>
</feature>
<keyword evidence="3" id="KW-1185">Reference proteome</keyword>
<protein>
    <submittedName>
        <fullName evidence="2">Membrane protein</fullName>
    </submittedName>
</protein>
<accession>A0A0F3GJF0</accession>
<comment type="caution">
    <text evidence="2">The sequence shown here is derived from an EMBL/GenBank/DDBJ whole genome shotgun (WGS) entry which is preliminary data.</text>
</comment>
<organism evidence="2 3">
    <name type="scientific">Candidatus Magnetobacterium bavaricum</name>
    <dbReference type="NCBI Taxonomy" id="29290"/>
    <lineage>
        <taxon>Bacteria</taxon>
        <taxon>Pseudomonadati</taxon>
        <taxon>Nitrospirota</taxon>
        <taxon>Thermodesulfovibrionia</taxon>
        <taxon>Thermodesulfovibrionales</taxon>
        <taxon>Candidatus Magnetobacteriaceae</taxon>
        <taxon>Candidatus Magnetobacterium</taxon>
    </lineage>
</organism>
<name>A0A0F3GJF0_9BACT</name>
<dbReference type="AlphaFoldDB" id="A0A0F3GJF0"/>
<dbReference type="EMBL" id="LACI01002480">
    <property type="protein sequence ID" value="KJU81952.1"/>
    <property type="molecule type" value="Genomic_DNA"/>
</dbReference>
<sequence>MAEEPKKVKDSVQEIIIALLSSGLLFTFVAFIIGFLYTRRLVNYLGIPSEITLPTEIYLQNSFRVIFQIYMNLIYIIVVFIPIFYLLSFIIKKFKFNIAFDVKPFLKPIKNIKPSFFIILLIIALYPFLCYIQETDILFSDNNPQVIDMREKAYFLFLEITFIISLVIYFTVIRETNTTNKWHLLTNGTMIILLSAQFFLLPINFAFFYFHGEFNTVEFLNDDIHKNDKLFLIGFQGENTVIIYNKTKKEIEMFSKLKKDFIIKKKISIFKDNDDKTTK</sequence>
<dbReference type="Proteomes" id="UP000033423">
    <property type="component" value="Unassembled WGS sequence"/>
</dbReference>
<evidence type="ECO:0000313" key="2">
    <source>
        <dbReference type="EMBL" id="KJU81952.1"/>
    </source>
</evidence>
<keyword evidence="1" id="KW-0812">Transmembrane</keyword>